<dbReference type="Proteomes" id="UP000316614">
    <property type="component" value="Chromosome"/>
</dbReference>
<dbReference type="EMBL" id="CP041253">
    <property type="protein sequence ID" value="QDH79571.1"/>
    <property type="molecule type" value="Genomic_DNA"/>
</dbReference>
<dbReference type="OrthoDB" id="823442at2"/>
<organism evidence="1 2">
    <name type="scientific">Echinicola soli</name>
    <dbReference type="NCBI Taxonomy" id="2591634"/>
    <lineage>
        <taxon>Bacteria</taxon>
        <taxon>Pseudomonadati</taxon>
        <taxon>Bacteroidota</taxon>
        <taxon>Cytophagia</taxon>
        <taxon>Cytophagales</taxon>
        <taxon>Cyclobacteriaceae</taxon>
        <taxon>Echinicola</taxon>
    </lineage>
</organism>
<keyword evidence="2" id="KW-1185">Reference proteome</keyword>
<accession>A0A514CIB7</accession>
<dbReference type="AlphaFoldDB" id="A0A514CIB7"/>
<protein>
    <recommendedName>
        <fullName evidence="3">Outer membrane protein beta-barrel domain-containing protein</fullName>
    </recommendedName>
</protein>
<name>A0A514CIB7_9BACT</name>
<sequence>MPQTGGYNIEFNYERNIEQLPILSIGIDLGFGKQNDFPDYFDKSFMFAEGHDVSTKVDEHIRSLSIDEVSDFSFKGYNVNYLRLLAKFRVVSLKGFELRAFSGILIRDENFVDFDIYHISYNEDGSLNYKSNFRVQDNTTLGWPLGLELKKQLSPKLKLSLDALYGIPFDRRTKDLPVNLYSRIGISRVF</sequence>
<gene>
    <name evidence="1" type="ORF">FKX85_11190</name>
</gene>
<evidence type="ECO:0000313" key="2">
    <source>
        <dbReference type="Proteomes" id="UP000316614"/>
    </source>
</evidence>
<dbReference type="RefSeq" id="WP_141614814.1">
    <property type="nucleotide sequence ID" value="NZ_CP041253.1"/>
</dbReference>
<evidence type="ECO:0000313" key="1">
    <source>
        <dbReference type="EMBL" id="QDH79571.1"/>
    </source>
</evidence>
<reference evidence="1 2" key="1">
    <citation type="submission" date="2019-06" db="EMBL/GenBank/DDBJ databases">
        <title>Echinicola alkalisoli sp. nov. isolated from saline soil.</title>
        <authorList>
            <person name="Sun J.-Q."/>
            <person name="Xu L."/>
        </authorList>
    </citation>
    <scope>NUCLEOTIDE SEQUENCE [LARGE SCALE GENOMIC DNA]</scope>
    <source>
        <strain evidence="1 2">LN3S3</strain>
    </source>
</reference>
<dbReference type="KEGG" id="echi:FKX85_11190"/>
<evidence type="ECO:0008006" key="3">
    <source>
        <dbReference type="Google" id="ProtNLM"/>
    </source>
</evidence>
<proteinExistence type="predicted"/>